<dbReference type="EMBL" id="PJZH01000001">
    <property type="protein sequence ID" value="PLR40363.1"/>
    <property type="molecule type" value="Genomic_DNA"/>
</dbReference>
<keyword evidence="1" id="KW-0472">Membrane</keyword>
<dbReference type="OrthoDB" id="6504054at2"/>
<evidence type="ECO:0000313" key="3">
    <source>
        <dbReference type="Proteomes" id="UP000234503"/>
    </source>
</evidence>
<proteinExistence type="predicted"/>
<protein>
    <recommendedName>
        <fullName evidence="4">Inner membrane protein YlaC</fullName>
    </recommendedName>
</protein>
<evidence type="ECO:0008006" key="4">
    <source>
        <dbReference type="Google" id="ProtNLM"/>
    </source>
</evidence>
<keyword evidence="1" id="KW-0812">Transmembrane</keyword>
<dbReference type="RefSeq" id="WP_101821681.1">
    <property type="nucleotide sequence ID" value="NZ_PJZH01000001.1"/>
</dbReference>
<keyword evidence="3" id="KW-1185">Reference proteome</keyword>
<organism evidence="2 3">
    <name type="scientific">Chimaeribacter coloradensis</name>
    <dbReference type="NCBI Taxonomy" id="2060068"/>
    <lineage>
        <taxon>Bacteria</taxon>
        <taxon>Pseudomonadati</taxon>
        <taxon>Pseudomonadota</taxon>
        <taxon>Gammaproteobacteria</taxon>
        <taxon>Enterobacterales</taxon>
        <taxon>Yersiniaceae</taxon>
        <taxon>Chimaeribacter</taxon>
    </lineage>
</organism>
<dbReference type="Proteomes" id="UP000234503">
    <property type="component" value="Unassembled WGS sequence"/>
</dbReference>
<dbReference type="Pfam" id="PF10777">
    <property type="entry name" value="YlaC"/>
    <property type="match status" value="1"/>
</dbReference>
<gene>
    <name evidence="2" type="ORF">CYR32_01075</name>
</gene>
<evidence type="ECO:0000256" key="1">
    <source>
        <dbReference type="SAM" id="Phobius"/>
    </source>
</evidence>
<accession>A0A2N5ECV2</accession>
<sequence>MDAIKTILVREIQQINQQERRDGKARFNTEFFTKHPLLCLAMLAGYVAVGVVMYYAPYMGLGWFAGFTAFLVLVSGGLLLDIKPVYRYEDIGVLDLRVCYNGEWYFSREVPVHAVEEILAHPQVAQPIKARMQEIIRHKGAIDFYDIYDLARKQARQPAPLAASGRQQQPAH</sequence>
<dbReference type="AlphaFoldDB" id="A0A2N5ECV2"/>
<name>A0A2N5ECV2_9GAMM</name>
<keyword evidence="1" id="KW-1133">Transmembrane helix</keyword>
<dbReference type="InterPro" id="IPR019713">
    <property type="entry name" value="Memb_YlaC"/>
</dbReference>
<feature type="transmembrane region" description="Helical" evidence="1">
    <location>
        <begin position="36"/>
        <end position="55"/>
    </location>
</feature>
<reference evidence="2 3" key="1">
    <citation type="submission" date="2017-12" db="EMBL/GenBank/DDBJ databases">
        <title>Characterization of six clinical isolates of Enterochimera gen. nov., a novel genus of the Yersiniaciae family and the three species Enterochimera arupensis sp. nov., Enterochimera coloradensis sp. nov, and Enterochimera californica sp. nov.</title>
        <authorList>
            <person name="Rossi A."/>
            <person name="Fisher M."/>
        </authorList>
    </citation>
    <scope>NUCLEOTIDE SEQUENCE [LARGE SCALE GENOMIC DNA]</scope>
    <source>
        <strain evidence="3">2016-Iso4</strain>
    </source>
</reference>
<feature type="transmembrane region" description="Helical" evidence="1">
    <location>
        <begin position="61"/>
        <end position="80"/>
    </location>
</feature>
<comment type="caution">
    <text evidence="2">The sequence shown here is derived from an EMBL/GenBank/DDBJ whole genome shotgun (WGS) entry which is preliminary data.</text>
</comment>
<evidence type="ECO:0000313" key="2">
    <source>
        <dbReference type="EMBL" id="PLR40363.1"/>
    </source>
</evidence>